<dbReference type="Gene3D" id="1.10.357.10">
    <property type="entry name" value="Tetracycline Repressor, domain 2"/>
    <property type="match status" value="1"/>
</dbReference>
<dbReference type="PROSITE" id="PS50977">
    <property type="entry name" value="HTH_TETR_2"/>
    <property type="match status" value="1"/>
</dbReference>
<dbReference type="InterPro" id="IPR009057">
    <property type="entry name" value="Homeodomain-like_sf"/>
</dbReference>
<feature type="DNA-binding region" description="H-T-H motif" evidence="2">
    <location>
        <begin position="22"/>
        <end position="41"/>
    </location>
</feature>
<name>H2BWS0_GILLR</name>
<gene>
    <name evidence="4" type="ORF">Gilli_2422</name>
</gene>
<dbReference type="InterPro" id="IPR050624">
    <property type="entry name" value="HTH-type_Tx_Regulator"/>
</dbReference>
<dbReference type="EMBL" id="JH594606">
    <property type="protein sequence ID" value="EHQ03048.1"/>
    <property type="molecule type" value="Genomic_DNA"/>
</dbReference>
<feature type="domain" description="HTH tetR-type" evidence="3">
    <location>
        <begin position="1"/>
        <end position="59"/>
    </location>
</feature>
<protein>
    <submittedName>
        <fullName evidence="4">Transcriptional regulator, TetR family</fullName>
    </submittedName>
</protein>
<dbReference type="eggNOG" id="COG1309">
    <property type="taxonomic scope" value="Bacteria"/>
</dbReference>
<dbReference type="PRINTS" id="PR00455">
    <property type="entry name" value="HTHTETR"/>
</dbReference>
<organism evidence="4 5">
    <name type="scientific">Gillisia limnaea (strain DSM 15749 / LMG 21470 / R-8282)</name>
    <dbReference type="NCBI Taxonomy" id="865937"/>
    <lineage>
        <taxon>Bacteria</taxon>
        <taxon>Pseudomonadati</taxon>
        <taxon>Bacteroidota</taxon>
        <taxon>Flavobacteriia</taxon>
        <taxon>Flavobacteriales</taxon>
        <taxon>Flavobacteriaceae</taxon>
        <taxon>Gillisia</taxon>
    </lineage>
</organism>
<evidence type="ECO:0000313" key="5">
    <source>
        <dbReference type="Proteomes" id="UP000003844"/>
    </source>
</evidence>
<dbReference type="Proteomes" id="UP000003844">
    <property type="component" value="Unassembled WGS sequence"/>
</dbReference>
<proteinExistence type="predicted"/>
<accession>H2BWS0</accession>
<evidence type="ECO:0000256" key="2">
    <source>
        <dbReference type="PROSITE-ProRule" id="PRU00335"/>
    </source>
</evidence>
<dbReference type="STRING" id="865937.Gilli_2422"/>
<dbReference type="PANTHER" id="PTHR43479">
    <property type="entry name" value="ACREF/ENVCD OPERON REPRESSOR-RELATED"/>
    <property type="match status" value="1"/>
</dbReference>
<dbReference type="RefSeq" id="WP_006989356.1">
    <property type="nucleotide sequence ID" value="NZ_JH594606.1"/>
</dbReference>
<dbReference type="PANTHER" id="PTHR43479:SF11">
    <property type="entry name" value="ACREF_ENVCD OPERON REPRESSOR-RELATED"/>
    <property type="match status" value="1"/>
</dbReference>
<dbReference type="InterPro" id="IPR001647">
    <property type="entry name" value="HTH_TetR"/>
</dbReference>
<reference evidence="5" key="1">
    <citation type="journal article" date="2012" name="Stand. Genomic Sci.">
        <title>Genome sequence of the Antarctic rhodopsins-containing flavobacterium Gillisia limnaea type strain (R-8282(T)).</title>
        <authorList>
            <person name="Riedel T."/>
            <person name="Held B."/>
            <person name="Nolan M."/>
            <person name="Lucas S."/>
            <person name="Lapidus A."/>
            <person name="Tice H."/>
            <person name="Del Rio T.G."/>
            <person name="Cheng J.F."/>
            <person name="Han C."/>
            <person name="Tapia R."/>
            <person name="Goodwin L.A."/>
            <person name="Pitluck S."/>
            <person name="Liolios K."/>
            <person name="Mavromatis K."/>
            <person name="Pagani I."/>
            <person name="Ivanova N."/>
            <person name="Mikhailova N."/>
            <person name="Pati A."/>
            <person name="Chen A."/>
            <person name="Palaniappan K."/>
            <person name="Land M."/>
            <person name="Rohde M."/>
            <person name="Tindall B.J."/>
            <person name="Detter J.C."/>
            <person name="Goker M."/>
            <person name="Bristow J."/>
            <person name="Eisen J.A."/>
            <person name="Markowitz V."/>
            <person name="Hugenholtz P."/>
            <person name="Kyrpides N.C."/>
            <person name="Klenk H.P."/>
            <person name="Woyke T."/>
        </authorList>
    </citation>
    <scope>NUCLEOTIDE SEQUENCE [LARGE SCALE GENOMIC DNA]</scope>
    <source>
        <strain evidence="5">DSM 15749 / LMG 21470 / R-8282</strain>
    </source>
</reference>
<keyword evidence="5" id="KW-1185">Reference proteome</keyword>
<dbReference type="SUPFAM" id="SSF46689">
    <property type="entry name" value="Homeodomain-like"/>
    <property type="match status" value="1"/>
</dbReference>
<sequence>MKEEIIIKAADLFLNLGFKSVTMDDLANELGISKKTIYSHFPNKAKLVQASTLFILNTIDQGIEKIKEKELNAIVEMFEIKNFVMNHLKNEKSSPQFQLQKYYPQVYKSVQNHHFDTMQCSINDNLEKGIKEGLYRENIPLEFIGKIYFLCVSAIKASDLFPPEQFSIMEINEKYLEYHLRAIVTEKGLKTLKEFLPTEY</sequence>
<evidence type="ECO:0000313" key="4">
    <source>
        <dbReference type="EMBL" id="EHQ03048.1"/>
    </source>
</evidence>
<evidence type="ECO:0000259" key="3">
    <source>
        <dbReference type="PROSITE" id="PS50977"/>
    </source>
</evidence>
<evidence type="ECO:0000256" key="1">
    <source>
        <dbReference type="ARBA" id="ARBA00023125"/>
    </source>
</evidence>
<keyword evidence="1 2" id="KW-0238">DNA-binding</keyword>
<dbReference type="Pfam" id="PF00440">
    <property type="entry name" value="TetR_N"/>
    <property type="match status" value="1"/>
</dbReference>
<dbReference type="HOGENOM" id="CLU_069356_30_0_10"/>
<dbReference type="AlphaFoldDB" id="H2BWS0"/>
<dbReference type="GO" id="GO:0003677">
    <property type="term" value="F:DNA binding"/>
    <property type="evidence" value="ECO:0007669"/>
    <property type="project" value="UniProtKB-UniRule"/>
</dbReference>
<dbReference type="OrthoDB" id="881297at2"/>